<dbReference type="Proteomes" id="UP000611640">
    <property type="component" value="Chromosome"/>
</dbReference>
<dbReference type="InterPro" id="IPR002539">
    <property type="entry name" value="MaoC-like_dom"/>
</dbReference>
<proteinExistence type="inferred from homology"/>
<dbReference type="PANTHER" id="PTHR43841">
    <property type="entry name" value="3-HYDROXYACYL-THIOESTER DEHYDRATASE HTDX-RELATED"/>
    <property type="match status" value="1"/>
</dbReference>
<dbReference type="RefSeq" id="WP_203962930.1">
    <property type="nucleotide sequence ID" value="NZ_AP023355.1"/>
</dbReference>
<feature type="domain" description="MaoC-like" evidence="2">
    <location>
        <begin position="174"/>
        <end position="241"/>
    </location>
</feature>
<name>A0A7R7HXU7_9ACTN</name>
<evidence type="ECO:0000313" key="3">
    <source>
        <dbReference type="EMBL" id="BCJ36577.1"/>
    </source>
</evidence>
<dbReference type="Gene3D" id="3.10.129.10">
    <property type="entry name" value="Hotdog Thioesterase"/>
    <property type="match status" value="1"/>
</dbReference>
<evidence type="ECO:0000313" key="4">
    <source>
        <dbReference type="Proteomes" id="UP000611640"/>
    </source>
</evidence>
<gene>
    <name evidence="3" type="ORF">Athai_40800</name>
</gene>
<accession>A0A7R7HXU7</accession>
<comment type="similarity">
    <text evidence="1">Belongs to the enoyl-CoA hydratase/isomerase family.</text>
</comment>
<dbReference type="Pfam" id="PF01575">
    <property type="entry name" value="MaoC_dehydratas"/>
    <property type="match status" value="1"/>
</dbReference>
<sequence length="272" mass="29370">MGLAASYLRGLLPRPAATTAPATVVRRDDVRIDPAHLLRYARVCGCTLTGPVPPAYPHLLGFAPALALMAGRDFPFRLPGLVHTRQVFTWYRPVEVDEVLDVEVSAANLAAHHRGATIDVLTRVRAGGDEVWLGRSTYLSRSVRLRSTVDAPAAPDGEPLPAEAWWRLPAGLGRRYAAVSGDRNPIHLSAVTARPFGFRTAIAHGMWSAARCLAALGGRLPERGEATVWFRRPVRLPGRVGFGARIGADAITFTLTDPADRLLLSGQVTAPR</sequence>
<evidence type="ECO:0000259" key="2">
    <source>
        <dbReference type="Pfam" id="PF01575"/>
    </source>
</evidence>
<protein>
    <recommendedName>
        <fullName evidence="2">MaoC-like domain-containing protein</fullName>
    </recommendedName>
</protein>
<dbReference type="KEGG" id="atl:Athai_40800"/>
<dbReference type="InterPro" id="IPR029069">
    <property type="entry name" value="HotDog_dom_sf"/>
</dbReference>
<organism evidence="3 4">
    <name type="scientific">Actinocatenispora thailandica</name>
    <dbReference type="NCBI Taxonomy" id="227318"/>
    <lineage>
        <taxon>Bacteria</taxon>
        <taxon>Bacillati</taxon>
        <taxon>Actinomycetota</taxon>
        <taxon>Actinomycetes</taxon>
        <taxon>Micromonosporales</taxon>
        <taxon>Micromonosporaceae</taxon>
        <taxon>Actinocatenispora</taxon>
    </lineage>
</organism>
<dbReference type="SUPFAM" id="SSF54637">
    <property type="entry name" value="Thioesterase/thiol ester dehydrase-isomerase"/>
    <property type="match status" value="2"/>
</dbReference>
<keyword evidence="4" id="KW-1185">Reference proteome</keyword>
<evidence type="ECO:0000256" key="1">
    <source>
        <dbReference type="ARBA" id="ARBA00005254"/>
    </source>
</evidence>
<dbReference type="EMBL" id="AP023355">
    <property type="protein sequence ID" value="BCJ36577.1"/>
    <property type="molecule type" value="Genomic_DNA"/>
</dbReference>
<dbReference type="PANTHER" id="PTHR43841:SF1">
    <property type="entry name" value="3-HYDROXYACYL-THIOESTER DEHYDRATASE X"/>
    <property type="match status" value="1"/>
</dbReference>
<reference evidence="3 4" key="1">
    <citation type="submission" date="2020-08" db="EMBL/GenBank/DDBJ databases">
        <title>Whole genome shotgun sequence of Actinocatenispora thailandica NBRC 105041.</title>
        <authorList>
            <person name="Komaki H."/>
            <person name="Tamura T."/>
        </authorList>
    </citation>
    <scope>NUCLEOTIDE SEQUENCE [LARGE SCALE GENOMIC DNA]</scope>
    <source>
        <strain evidence="3 4">NBRC 105041</strain>
    </source>
</reference>
<dbReference type="AlphaFoldDB" id="A0A7R7HXU7"/>